<proteinExistence type="inferred from homology"/>
<dbReference type="STRING" id="4540.A0A3L6TMM7"/>
<evidence type="ECO:0000256" key="6">
    <source>
        <dbReference type="ARBA" id="ARBA00022824"/>
    </source>
</evidence>
<comment type="pathway">
    <text evidence="4">Lipid metabolism.</text>
</comment>
<evidence type="ECO:0000256" key="10">
    <source>
        <dbReference type="ARBA" id="ARBA00048109"/>
    </source>
</evidence>
<dbReference type="InterPro" id="IPR005123">
    <property type="entry name" value="Oxoglu/Fe-dep_dioxygenase_dom"/>
</dbReference>
<evidence type="ECO:0000256" key="4">
    <source>
        <dbReference type="ARBA" id="ARBA00005189"/>
    </source>
</evidence>
<dbReference type="EMBL" id="PQIB02000001">
    <property type="protein sequence ID" value="RLN40791.1"/>
    <property type="molecule type" value="Genomic_DNA"/>
</dbReference>
<evidence type="ECO:0000313" key="13">
    <source>
        <dbReference type="EMBL" id="RLN40791.1"/>
    </source>
</evidence>
<evidence type="ECO:0000256" key="3">
    <source>
        <dbReference type="ARBA" id="ARBA00004771"/>
    </source>
</evidence>
<dbReference type="InterPro" id="IPR044861">
    <property type="entry name" value="IPNS-like_FE2OG_OXY"/>
</dbReference>
<evidence type="ECO:0000256" key="7">
    <source>
        <dbReference type="ARBA" id="ARBA00023315"/>
    </source>
</evidence>
<keyword evidence="5" id="KW-0808">Transferase</keyword>
<dbReference type="PANTHER" id="PTHR31650">
    <property type="entry name" value="O-ACYLTRANSFERASE (WSD1-LIKE) FAMILY PROTEIN"/>
    <property type="match status" value="1"/>
</dbReference>
<comment type="catalytic activity">
    <reaction evidence="10">
        <text>an acyl-CoA + a 1,2-diacyl-sn-glycerol = a triacyl-sn-glycerol + CoA</text>
        <dbReference type="Rhea" id="RHEA:10868"/>
        <dbReference type="ChEBI" id="CHEBI:17815"/>
        <dbReference type="ChEBI" id="CHEBI:57287"/>
        <dbReference type="ChEBI" id="CHEBI:58342"/>
        <dbReference type="ChEBI" id="CHEBI:64615"/>
        <dbReference type="EC" id="2.3.1.20"/>
    </reaction>
</comment>
<comment type="caution">
    <text evidence="13">The sequence shown here is derived from an EMBL/GenBank/DDBJ whole genome shotgun (WGS) entry which is preliminary data.</text>
</comment>
<dbReference type="InterPro" id="IPR004255">
    <property type="entry name" value="O-acyltransferase_WSD1_N"/>
</dbReference>
<dbReference type="GO" id="GO:0005886">
    <property type="term" value="C:plasma membrane"/>
    <property type="evidence" value="ECO:0007669"/>
    <property type="project" value="UniProtKB-SubCell"/>
</dbReference>
<gene>
    <name evidence="13" type="ORF">C2845_PM01G15610</name>
</gene>
<dbReference type="Pfam" id="PF03007">
    <property type="entry name" value="WS_DGAT_cat"/>
    <property type="match status" value="1"/>
</dbReference>
<evidence type="ECO:0000256" key="11">
    <source>
        <dbReference type="SAM" id="MobiDB-lite"/>
    </source>
</evidence>
<evidence type="ECO:0000256" key="5">
    <source>
        <dbReference type="ARBA" id="ARBA00022679"/>
    </source>
</evidence>
<name>A0A3L6TMM7_PANMI</name>
<comment type="pathway">
    <text evidence="3">Glycerolipid metabolism; triacylglycerol biosynthesis.</text>
</comment>
<accession>A0A3L6TMM7</accession>
<dbReference type="SUPFAM" id="SSF52777">
    <property type="entry name" value="CoA-dependent acyltransferases"/>
    <property type="match status" value="1"/>
</dbReference>
<dbReference type="Gene3D" id="2.60.120.330">
    <property type="entry name" value="B-lactam Antibiotic, Isopenicillin N Synthase, Chain"/>
    <property type="match status" value="1"/>
</dbReference>
<dbReference type="GO" id="GO:0005789">
    <property type="term" value="C:endoplasmic reticulum membrane"/>
    <property type="evidence" value="ECO:0007669"/>
    <property type="project" value="UniProtKB-SubCell"/>
</dbReference>
<feature type="region of interest" description="Disordered" evidence="11">
    <location>
        <begin position="145"/>
        <end position="178"/>
    </location>
</feature>
<dbReference type="InterPro" id="IPR027443">
    <property type="entry name" value="IPNS-like_sf"/>
</dbReference>
<protein>
    <submittedName>
        <fullName evidence="13">O-acyltransferase WSD1-like</fullName>
    </submittedName>
</protein>
<dbReference type="GO" id="GO:0004144">
    <property type="term" value="F:diacylglycerol O-acyltransferase activity"/>
    <property type="evidence" value="ECO:0007669"/>
    <property type="project" value="UniProtKB-EC"/>
</dbReference>
<feature type="domain" description="Fe2OG dioxygenase" evidence="12">
    <location>
        <begin position="1"/>
        <end position="100"/>
    </location>
</feature>
<evidence type="ECO:0000256" key="1">
    <source>
        <dbReference type="ARBA" id="ARBA00004162"/>
    </source>
</evidence>
<evidence type="ECO:0000259" key="12">
    <source>
        <dbReference type="PROSITE" id="PS51471"/>
    </source>
</evidence>
<comment type="subcellular location">
    <subcellularLocation>
        <location evidence="1">Cell membrane</location>
        <topology evidence="1">Single-pass membrane protein</topology>
    </subcellularLocation>
    <subcellularLocation>
        <location evidence="2">Endoplasmic reticulum membrane</location>
    </subcellularLocation>
</comment>
<evidence type="ECO:0000256" key="8">
    <source>
        <dbReference type="ARBA" id="ARBA00024360"/>
    </source>
</evidence>
<dbReference type="AlphaFoldDB" id="A0A3L6TMM7"/>
<dbReference type="Pfam" id="PF06974">
    <property type="entry name" value="WS_DGAT_C"/>
    <property type="match status" value="1"/>
</dbReference>
<dbReference type="PANTHER" id="PTHR31650:SF42">
    <property type="entry name" value="OS01G0770100 PROTEIN"/>
    <property type="match status" value="1"/>
</dbReference>
<dbReference type="GO" id="GO:0047196">
    <property type="term" value="F:long-chain-alcohol O-fatty-acyltransferase activity"/>
    <property type="evidence" value="ECO:0007669"/>
    <property type="project" value="UniProtKB-EC"/>
</dbReference>
<reference evidence="14" key="1">
    <citation type="journal article" date="2019" name="Nat. Commun.">
        <title>The genome of broomcorn millet.</title>
        <authorList>
            <person name="Zou C."/>
            <person name="Miki D."/>
            <person name="Li D."/>
            <person name="Tang Q."/>
            <person name="Xiao L."/>
            <person name="Rajput S."/>
            <person name="Deng P."/>
            <person name="Jia W."/>
            <person name="Huang R."/>
            <person name="Zhang M."/>
            <person name="Sun Y."/>
            <person name="Hu J."/>
            <person name="Fu X."/>
            <person name="Schnable P.S."/>
            <person name="Li F."/>
            <person name="Zhang H."/>
            <person name="Feng B."/>
            <person name="Zhu X."/>
            <person name="Liu R."/>
            <person name="Schnable J.C."/>
            <person name="Zhu J.-K."/>
            <person name="Zhang H."/>
        </authorList>
    </citation>
    <scope>NUCLEOTIDE SEQUENCE [LARGE SCALE GENOMIC DNA]</scope>
</reference>
<dbReference type="PROSITE" id="PS51471">
    <property type="entry name" value="FE2OG_OXY"/>
    <property type="match status" value="1"/>
</dbReference>
<feature type="region of interest" description="Disordered" evidence="11">
    <location>
        <begin position="324"/>
        <end position="355"/>
    </location>
</feature>
<keyword evidence="14" id="KW-1185">Reference proteome</keyword>
<dbReference type="Gene3D" id="3.30.559.10">
    <property type="entry name" value="Chloramphenicol acetyltransferase-like domain"/>
    <property type="match status" value="1"/>
</dbReference>
<keyword evidence="6" id="KW-0256">Endoplasmic reticulum</keyword>
<evidence type="ECO:0000256" key="9">
    <source>
        <dbReference type="ARBA" id="ARBA00047604"/>
    </source>
</evidence>
<dbReference type="UniPathway" id="UPA00282"/>
<dbReference type="Pfam" id="PF03171">
    <property type="entry name" value="2OG-FeII_Oxy"/>
    <property type="match status" value="1"/>
</dbReference>
<dbReference type="GO" id="GO:0019432">
    <property type="term" value="P:triglyceride biosynthetic process"/>
    <property type="evidence" value="ECO:0007669"/>
    <property type="project" value="UniProtKB-UniPathway"/>
</dbReference>
<evidence type="ECO:0000256" key="2">
    <source>
        <dbReference type="ARBA" id="ARBA00004586"/>
    </source>
</evidence>
<feature type="compositionally biased region" description="Pro residues" evidence="11">
    <location>
        <begin position="325"/>
        <end position="340"/>
    </location>
</feature>
<evidence type="ECO:0000313" key="14">
    <source>
        <dbReference type="Proteomes" id="UP000275267"/>
    </source>
</evidence>
<dbReference type="OrthoDB" id="619536at2759"/>
<comment type="catalytic activity">
    <reaction evidence="9">
        <text>a long chain fatty alcohol + a fatty acyl-CoA = a long-chain alcohol wax ester + CoA</text>
        <dbReference type="Rhea" id="RHEA:38443"/>
        <dbReference type="ChEBI" id="CHEBI:17135"/>
        <dbReference type="ChEBI" id="CHEBI:57287"/>
        <dbReference type="ChEBI" id="CHEBI:77636"/>
        <dbReference type="ChEBI" id="CHEBI:235323"/>
        <dbReference type="EC" id="2.3.1.75"/>
    </reaction>
</comment>
<keyword evidence="7" id="KW-0012">Acyltransferase</keyword>
<dbReference type="Proteomes" id="UP000275267">
    <property type="component" value="Unassembled WGS sequence"/>
</dbReference>
<dbReference type="InterPro" id="IPR009721">
    <property type="entry name" value="O-acyltransferase_WSD1_C"/>
</dbReference>
<dbReference type="InterPro" id="IPR045034">
    <property type="entry name" value="O-acyltransferase_WSD1-like"/>
</dbReference>
<organism evidence="13 14">
    <name type="scientific">Panicum miliaceum</name>
    <name type="common">Proso millet</name>
    <name type="synonym">Broomcorn millet</name>
    <dbReference type="NCBI Taxonomy" id="4540"/>
    <lineage>
        <taxon>Eukaryota</taxon>
        <taxon>Viridiplantae</taxon>
        <taxon>Streptophyta</taxon>
        <taxon>Embryophyta</taxon>
        <taxon>Tracheophyta</taxon>
        <taxon>Spermatophyta</taxon>
        <taxon>Magnoliopsida</taxon>
        <taxon>Liliopsida</taxon>
        <taxon>Poales</taxon>
        <taxon>Poaceae</taxon>
        <taxon>PACMAD clade</taxon>
        <taxon>Panicoideae</taxon>
        <taxon>Panicodae</taxon>
        <taxon>Paniceae</taxon>
        <taxon>Panicinae</taxon>
        <taxon>Panicum</taxon>
        <taxon>Panicum sect. Panicum</taxon>
    </lineage>
</organism>
<dbReference type="InterPro" id="IPR023213">
    <property type="entry name" value="CAT-like_dom_sf"/>
</dbReference>
<comment type="similarity">
    <text evidence="8">In the N-terminal section; belongs to the long-chain O-acyltransferase family.</text>
</comment>
<sequence>MRVNYYQPCRQAADRVVGLSPHADPNGLTLLLQMSHGDVQGLQVKKDGRWFAVRALDGAFVVNVADALEIVSNGLFRSIEHRAVIHPTKERISVALFHYPYQDRMLGPLPELLYTNISSPIIRCSPRPYTPCATFSAAIPRMGAHGASPIAPPPPLSIDTRRRDEAIGEPDDDGGEPLSPTARMFHDFYIVAVVGLGAPIDFDPARAGLEVTLVRHPRFTSIRVMDGPEPRWVRMAVNLDDHIIVPELDRAAISADPDRALEDYVASLSTLPMDQSRPLWELHVLDFPTSEAASAVAFRIHHALGDGASLVSLLLVCTRSAADPKAPPALPSSAPAPAPGAPRLRRPAAAGVVGGRPGARRVGPVLVRDPPTLFTGVKGVEARRKRFVMRTLSLDDVKLVKHALGCQLAEMMEPGKHNDLKWGNRLGYIVLPFEIVRHDDPLDYVRNAKTVDRKKHSFEAIATHAIAETVTKLFGVEALTVHWQGYMDTIKIILAVDDAQFPDSHDLLDDFAESLEMIRKAASVTSKAQVIKG</sequence>
<dbReference type="SUPFAM" id="SSF51197">
    <property type="entry name" value="Clavaminate synthase-like"/>
    <property type="match status" value="1"/>
</dbReference>